<gene>
    <name evidence="4" type="ORF">HNY73_010237</name>
</gene>
<proteinExistence type="inferred from homology"/>
<name>A0A8T0F0C0_ARGBR</name>
<reference evidence="4" key="2">
    <citation type="submission" date="2020-06" db="EMBL/GenBank/DDBJ databases">
        <authorList>
            <person name="Sheffer M."/>
        </authorList>
    </citation>
    <scope>NUCLEOTIDE SEQUENCE</scope>
</reference>
<dbReference type="Proteomes" id="UP000807504">
    <property type="component" value="Unassembled WGS sequence"/>
</dbReference>
<dbReference type="InterPro" id="IPR037464">
    <property type="entry name" value="Taspase1"/>
</dbReference>
<keyword evidence="5" id="KW-1185">Reference proteome</keyword>
<feature type="active site" description="Nucleophile" evidence="2">
    <location>
        <position position="216"/>
    </location>
</feature>
<dbReference type="Gene3D" id="3.60.20.30">
    <property type="entry name" value="(Glycosyl)asparaginase"/>
    <property type="match status" value="1"/>
</dbReference>
<dbReference type="SUPFAM" id="SSF56235">
    <property type="entry name" value="N-terminal nucleophile aminohydrolases (Ntn hydrolases)"/>
    <property type="match status" value="1"/>
</dbReference>
<organism evidence="4 5">
    <name type="scientific">Argiope bruennichi</name>
    <name type="common">Wasp spider</name>
    <name type="synonym">Aranea bruennichi</name>
    <dbReference type="NCBI Taxonomy" id="94029"/>
    <lineage>
        <taxon>Eukaryota</taxon>
        <taxon>Metazoa</taxon>
        <taxon>Ecdysozoa</taxon>
        <taxon>Arthropoda</taxon>
        <taxon>Chelicerata</taxon>
        <taxon>Arachnida</taxon>
        <taxon>Araneae</taxon>
        <taxon>Araneomorphae</taxon>
        <taxon>Entelegynae</taxon>
        <taxon>Araneoidea</taxon>
        <taxon>Araneidae</taxon>
        <taxon>Argiope</taxon>
    </lineage>
</organism>
<dbReference type="GO" id="GO:0051604">
    <property type="term" value="P:protein maturation"/>
    <property type="evidence" value="ECO:0007669"/>
    <property type="project" value="TreeGrafter"/>
</dbReference>
<comment type="caution">
    <text evidence="4">The sequence shown here is derived from an EMBL/GenBank/DDBJ whole genome shotgun (WGS) entry which is preliminary data.</text>
</comment>
<dbReference type="GO" id="GO:0004298">
    <property type="term" value="F:threonine-type endopeptidase activity"/>
    <property type="evidence" value="ECO:0007669"/>
    <property type="project" value="InterPro"/>
</dbReference>
<dbReference type="PANTHER" id="PTHR10188">
    <property type="entry name" value="L-ASPARAGINASE"/>
    <property type="match status" value="1"/>
</dbReference>
<comment type="similarity">
    <text evidence="1">Belongs to the Ntn-hydrolase family.</text>
</comment>
<evidence type="ECO:0000256" key="3">
    <source>
        <dbReference type="PIRSR" id="PIRSR600246-3"/>
    </source>
</evidence>
<dbReference type="OrthoDB" id="77601at2759"/>
<dbReference type="AlphaFoldDB" id="A0A8T0F0C0"/>
<dbReference type="GO" id="GO:0005737">
    <property type="term" value="C:cytoplasm"/>
    <property type="evidence" value="ECO:0007669"/>
    <property type="project" value="TreeGrafter"/>
</dbReference>
<protein>
    <submittedName>
        <fullName evidence="4">Threonine aspartase 1 like protein</fullName>
    </submittedName>
</protein>
<dbReference type="CDD" id="cd04514">
    <property type="entry name" value="Taspase1_like"/>
    <property type="match status" value="1"/>
</dbReference>
<dbReference type="PANTHER" id="PTHR10188:SF8">
    <property type="entry name" value="THREONINE ASPARTASE 1"/>
    <property type="match status" value="1"/>
</dbReference>
<sequence length="384" mass="40959">MMSGIIAVHVGAGYHGAALRTSFKEACEQACQTAIPMLRSGCHAVDAVTEAVVVLENCPLTNAGIGSNRTLTGDIECEAGVMDGDSMNYGAVGALHNIKNPIKVARAVLEEQRQGFLTGGRIPPCAIVGEGALNWALDHGFTWVDESDLITDMSEKNYKTNLDLLVEGESTSTSAAQAIYSSSGMVCSYPFGNEKLLDTVGAVCVDSFGNDKLLDTVGAVCVDSFGNVASAVSSGGLIMKQPGRIGQSSIYGSGCWAENSSEYCKPSVACTATGAGEYLIKTLFARECYNKLHEKYDCASALQDVFREKFVNSPFLRDVKFKIAGVLSLKHYKHTNLCEIDWTHNTKTMIVGYGCTKDRKIATLVSEQPFENVNIHGSGVTIAG</sequence>
<dbReference type="InterPro" id="IPR029055">
    <property type="entry name" value="Ntn_hydrolases_N"/>
</dbReference>
<dbReference type="InterPro" id="IPR000246">
    <property type="entry name" value="Peptidase_T2"/>
</dbReference>
<accession>A0A8T0F0C0</accession>
<dbReference type="EMBL" id="JABXBU010000030">
    <property type="protein sequence ID" value="KAF8784576.1"/>
    <property type="molecule type" value="Genomic_DNA"/>
</dbReference>
<evidence type="ECO:0000256" key="1">
    <source>
        <dbReference type="ARBA" id="ARBA00010872"/>
    </source>
</evidence>
<evidence type="ECO:0000313" key="5">
    <source>
        <dbReference type="Proteomes" id="UP000807504"/>
    </source>
</evidence>
<reference evidence="4" key="1">
    <citation type="journal article" date="2020" name="bioRxiv">
        <title>Chromosome-level reference genome of the European wasp spider Argiope bruennichi: a resource for studies on range expansion and evolutionary adaptation.</title>
        <authorList>
            <person name="Sheffer M.M."/>
            <person name="Hoppe A."/>
            <person name="Krehenwinkel H."/>
            <person name="Uhl G."/>
            <person name="Kuss A.W."/>
            <person name="Jensen L."/>
            <person name="Jensen C."/>
            <person name="Gillespie R.G."/>
            <person name="Hoff K.J."/>
            <person name="Prost S."/>
        </authorList>
    </citation>
    <scope>NUCLEOTIDE SEQUENCE</scope>
</reference>
<evidence type="ECO:0000256" key="2">
    <source>
        <dbReference type="PIRSR" id="PIRSR600246-1"/>
    </source>
</evidence>
<evidence type="ECO:0000313" key="4">
    <source>
        <dbReference type="EMBL" id="KAF8784576.1"/>
    </source>
</evidence>
<dbReference type="OMA" id="RLWCAFT"/>
<dbReference type="Pfam" id="PF01112">
    <property type="entry name" value="Asparaginase_2"/>
    <property type="match status" value="1"/>
</dbReference>
<feature type="site" description="Cleavage; by autolysis" evidence="3">
    <location>
        <begin position="215"/>
        <end position="216"/>
    </location>
</feature>